<reference evidence="2" key="1">
    <citation type="submission" date="2017-09" db="EMBL/GenBank/DDBJ databases">
        <title>Contemporary evolution of a Lepidopteran species, Heliothis virescens, in response to modern agricultural practices.</title>
        <authorList>
            <person name="Fritz M.L."/>
            <person name="Deyonke A.M."/>
            <person name="Papanicolaou A."/>
            <person name="Micinski S."/>
            <person name="Westbrook J."/>
            <person name="Gould F."/>
        </authorList>
    </citation>
    <scope>NUCLEOTIDE SEQUENCE [LARGE SCALE GENOMIC DNA]</scope>
    <source>
        <strain evidence="2">HvINT-</strain>
        <tissue evidence="2">Whole body</tissue>
    </source>
</reference>
<evidence type="ECO:0000313" key="2">
    <source>
        <dbReference type="EMBL" id="PCG63621.1"/>
    </source>
</evidence>
<proteinExistence type="predicted"/>
<dbReference type="Gene3D" id="1.10.640.10">
    <property type="entry name" value="Haem peroxidase domain superfamily, animal type"/>
    <property type="match status" value="1"/>
</dbReference>
<dbReference type="PANTHER" id="PTHR11475">
    <property type="entry name" value="OXIDASE/PEROXIDASE"/>
    <property type="match status" value="1"/>
</dbReference>
<dbReference type="AlphaFoldDB" id="A0A2A4IV66"/>
<dbReference type="GO" id="GO:0004601">
    <property type="term" value="F:peroxidase activity"/>
    <property type="evidence" value="ECO:0007669"/>
    <property type="project" value="UniProtKB-KW"/>
</dbReference>
<dbReference type="EMBL" id="NWSH01006166">
    <property type="protein sequence ID" value="PCG63621.1"/>
    <property type="molecule type" value="Genomic_DNA"/>
</dbReference>
<dbReference type="SUPFAM" id="SSF48113">
    <property type="entry name" value="Heme-dependent peroxidases"/>
    <property type="match status" value="1"/>
</dbReference>
<protein>
    <recommendedName>
        <fullName evidence="3">Peroxidase</fullName>
    </recommendedName>
</protein>
<evidence type="ECO:0008006" key="3">
    <source>
        <dbReference type="Google" id="ProtNLM"/>
    </source>
</evidence>
<gene>
    <name evidence="2" type="ORF">B5V51_11990</name>
</gene>
<dbReference type="InterPro" id="IPR010255">
    <property type="entry name" value="Haem_peroxidase_sf"/>
</dbReference>
<name>A0A2A4IV66_HELVI</name>
<dbReference type="STRING" id="7102.A0A2A4IV66"/>
<dbReference type="GO" id="GO:0020037">
    <property type="term" value="F:heme binding"/>
    <property type="evidence" value="ECO:0007669"/>
    <property type="project" value="InterPro"/>
</dbReference>
<keyword evidence="1" id="KW-0560">Oxidoreductase</keyword>
<dbReference type="InterPro" id="IPR037120">
    <property type="entry name" value="Haem_peroxidase_sf_animal"/>
</dbReference>
<dbReference type="PROSITE" id="PS50292">
    <property type="entry name" value="PEROXIDASE_3"/>
    <property type="match status" value="1"/>
</dbReference>
<evidence type="ECO:0000256" key="1">
    <source>
        <dbReference type="ARBA" id="ARBA00022559"/>
    </source>
</evidence>
<keyword evidence="1" id="KW-0575">Peroxidase</keyword>
<organism evidence="2">
    <name type="scientific">Heliothis virescens</name>
    <name type="common">Tobacco budworm moth</name>
    <dbReference type="NCBI Taxonomy" id="7102"/>
    <lineage>
        <taxon>Eukaryota</taxon>
        <taxon>Metazoa</taxon>
        <taxon>Ecdysozoa</taxon>
        <taxon>Arthropoda</taxon>
        <taxon>Hexapoda</taxon>
        <taxon>Insecta</taxon>
        <taxon>Pterygota</taxon>
        <taxon>Neoptera</taxon>
        <taxon>Endopterygota</taxon>
        <taxon>Lepidoptera</taxon>
        <taxon>Glossata</taxon>
        <taxon>Ditrysia</taxon>
        <taxon>Noctuoidea</taxon>
        <taxon>Noctuidae</taxon>
        <taxon>Heliothinae</taxon>
        <taxon>Heliothis</taxon>
    </lineage>
</organism>
<dbReference type="InterPro" id="IPR019791">
    <property type="entry name" value="Haem_peroxidase_animal"/>
</dbReference>
<sequence>MCENDIQGIHVGPTLFCIMTKQLQIFRFSDRFWFERGDQLHSFTLDQLDEIRKTNMARFACDNADGIKYIQPQAFLNVRPGNMPAPCSHIEGPDLTKWRDRNCHKYSKYTHEATHMPMSYKHKATYGSSSNTDPDFSSFFDNLLSYRPSEVMAK</sequence>
<dbReference type="PANTHER" id="PTHR11475:SF114">
    <property type="entry name" value="PEROXIDASE-LIKE PROTEIN"/>
    <property type="match status" value="1"/>
</dbReference>
<dbReference type="Pfam" id="PF03098">
    <property type="entry name" value="An_peroxidase"/>
    <property type="match status" value="1"/>
</dbReference>
<accession>A0A2A4IV66</accession>
<dbReference type="GO" id="GO:0006979">
    <property type="term" value="P:response to oxidative stress"/>
    <property type="evidence" value="ECO:0007669"/>
    <property type="project" value="InterPro"/>
</dbReference>
<comment type="caution">
    <text evidence="2">The sequence shown here is derived from an EMBL/GenBank/DDBJ whole genome shotgun (WGS) entry which is preliminary data.</text>
</comment>